<organism evidence="2 3">
    <name type="scientific">Virgibacillus alimentarius</name>
    <dbReference type="NCBI Taxonomy" id="698769"/>
    <lineage>
        <taxon>Bacteria</taxon>
        <taxon>Bacillati</taxon>
        <taxon>Bacillota</taxon>
        <taxon>Bacilli</taxon>
        <taxon>Bacillales</taxon>
        <taxon>Bacillaceae</taxon>
        <taxon>Virgibacillus</taxon>
    </lineage>
</organism>
<dbReference type="Pfam" id="PF04909">
    <property type="entry name" value="Amidohydro_2"/>
    <property type="match status" value="1"/>
</dbReference>
<comment type="caution">
    <text evidence="2">The sequence shown here is derived from an EMBL/GenBank/DDBJ whole genome shotgun (WGS) entry which is preliminary data.</text>
</comment>
<evidence type="ECO:0000313" key="2">
    <source>
        <dbReference type="EMBL" id="MBP2258541.1"/>
    </source>
</evidence>
<dbReference type="Gene3D" id="3.20.20.140">
    <property type="entry name" value="Metal-dependent hydrolases"/>
    <property type="match status" value="1"/>
</dbReference>
<dbReference type="Proteomes" id="UP001519294">
    <property type="component" value="Unassembled WGS sequence"/>
</dbReference>
<dbReference type="InterPro" id="IPR032466">
    <property type="entry name" value="Metal_Hydrolase"/>
</dbReference>
<sequence length="272" mass="30406">MTIKGTSSSKESNIHANQAMKAGEKMKIFDSHLHIIDKRYPLFENHGFVPASFTPKDYLQTVKNINVIGGAIVSGSFQGFDQSYLIDSLKTLGDHFVGVTQLSYNTPDEEILALDKYGVKAIRFNVNRGGSENISHLDYMARRVYELVNWHTELYINSNSLPEIATTVEKLPAVSIDHLGLSKRGLPNLLSLVNKGVKVKATGFGRVDFDVAEAIKQIYSINPDALMFGTDLPSTRAKRPFYLSDIDLIHNSLGEARAKKVLYKNAHDWYLK</sequence>
<reference evidence="2 3" key="1">
    <citation type="submission" date="2021-03" db="EMBL/GenBank/DDBJ databases">
        <title>Genomic Encyclopedia of Type Strains, Phase IV (KMG-IV): sequencing the most valuable type-strain genomes for metagenomic binning, comparative biology and taxonomic classification.</title>
        <authorList>
            <person name="Goeker M."/>
        </authorList>
    </citation>
    <scope>NUCLEOTIDE SEQUENCE [LARGE SCALE GENOMIC DNA]</scope>
    <source>
        <strain evidence="2 3">DSM 25790</strain>
    </source>
</reference>
<dbReference type="SUPFAM" id="SSF51556">
    <property type="entry name" value="Metallo-dependent hydrolases"/>
    <property type="match status" value="1"/>
</dbReference>
<protein>
    <submittedName>
        <fullName evidence="2">TIM-barrel fold metal-dependent hydrolase</fullName>
    </submittedName>
</protein>
<dbReference type="InterPro" id="IPR052358">
    <property type="entry name" value="Aro_Compnd_Degr_Hydrolases"/>
</dbReference>
<evidence type="ECO:0000313" key="3">
    <source>
        <dbReference type="Proteomes" id="UP001519294"/>
    </source>
</evidence>
<accession>A0ABS4SBP6</accession>
<name>A0ABS4SBP6_9BACI</name>
<dbReference type="EMBL" id="JAGIKX010000028">
    <property type="protein sequence ID" value="MBP2258541.1"/>
    <property type="molecule type" value="Genomic_DNA"/>
</dbReference>
<feature type="domain" description="Amidohydrolase-related" evidence="1">
    <location>
        <begin position="30"/>
        <end position="270"/>
    </location>
</feature>
<gene>
    <name evidence="2" type="ORF">J2Z81_002524</name>
</gene>
<dbReference type="InterPro" id="IPR006680">
    <property type="entry name" value="Amidohydro-rel"/>
</dbReference>
<dbReference type="PANTHER" id="PTHR35563">
    <property type="entry name" value="BARREL METAL-DEPENDENT HYDROLASE, PUTATIVE (AFU_ORTHOLOGUE AFUA_1G16240)-RELATED"/>
    <property type="match status" value="1"/>
</dbReference>
<dbReference type="GO" id="GO:0016787">
    <property type="term" value="F:hydrolase activity"/>
    <property type="evidence" value="ECO:0007669"/>
    <property type="project" value="UniProtKB-KW"/>
</dbReference>
<proteinExistence type="predicted"/>
<keyword evidence="2" id="KW-0378">Hydrolase</keyword>
<dbReference type="PANTHER" id="PTHR35563:SF2">
    <property type="entry name" value="BARREL METAL-DEPENDENT HYDROLASE, PUTATIVE (AFU_ORTHOLOGUE AFUA_1G16240)-RELATED"/>
    <property type="match status" value="1"/>
</dbReference>
<evidence type="ECO:0000259" key="1">
    <source>
        <dbReference type="Pfam" id="PF04909"/>
    </source>
</evidence>
<keyword evidence="3" id="KW-1185">Reference proteome</keyword>